<evidence type="ECO:0000313" key="2">
    <source>
        <dbReference type="Proteomes" id="UP000042527"/>
    </source>
</evidence>
<dbReference type="EMBL" id="CDNC01000005">
    <property type="protein sequence ID" value="CEM60980.1"/>
    <property type="molecule type" value="Genomic_DNA"/>
</dbReference>
<dbReference type="RefSeq" id="WP_269410008.1">
    <property type="nucleotide sequence ID" value="NZ_CDNC01000005.1"/>
</dbReference>
<sequence>MERTDFDKNFEAIFENKMMFSIIEKKIKSSVFFILSHVLVKTQ</sequence>
<organism evidence="1 2">
    <name type="scientific">Treponema phagedenis</name>
    <dbReference type="NCBI Taxonomy" id="162"/>
    <lineage>
        <taxon>Bacteria</taxon>
        <taxon>Pseudomonadati</taxon>
        <taxon>Spirochaetota</taxon>
        <taxon>Spirochaetia</taxon>
        <taxon>Spirochaetales</taxon>
        <taxon>Treponemataceae</taxon>
        <taxon>Treponema</taxon>
    </lineage>
</organism>
<keyword evidence="2" id="KW-1185">Reference proteome</keyword>
<reference evidence="2" key="1">
    <citation type="submission" date="2015-01" db="EMBL/GenBank/DDBJ databases">
        <authorList>
            <person name="Manzoor Shahid"/>
            <person name="Zubair Saima"/>
        </authorList>
    </citation>
    <scope>NUCLEOTIDE SEQUENCE [LARGE SCALE GENOMIC DNA]</scope>
    <source>
        <strain evidence="2">V1</strain>
    </source>
</reference>
<proteinExistence type="predicted"/>
<dbReference type="Proteomes" id="UP000042527">
    <property type="component" value="Unassembled WGS sequence"/>
</dbReference>
<dbReference type="GeneID" id="80426792"/>
<accession>A0A0B7GVJ0</accession>
<gene>
    <name evidence="1" type="ORF">TPHV1_130018</name>
</gene>
<dbReference type="AlphaFoldDB" id="A0A0B7GVJ0"/>
<protein>
    <submittedName>
        <fullName evidence="1">Uncharacterized protein</fullName>
    </submittedName>
</protein>
<name>A0A0B7GVJ0_TREPH</name>
<evidence type="ECO:0000313" key="1">
    <source>
        <dbReference type="EMBL" id="CEM60980.1"/>
    </source>
</evidence>